<protein>
    <submittedName>
        <fullName evidence="1">Uncharacterized protein</fullName>
    </submittedName>
</protein>
<dbReference type="EMBL" id="BMIA01000001">
    <property type="protein sequence ID" value="GGH26147.1"/>
    <property type="molecule type" value="Genomic_DNA"/>
</dbReference>
<organism evidence="1 2">
    <name type="scientific">Dyadobacter endophyticus</name>
    <dbReference type="NCBI Taxonomy" id="1749036"/>
    <lineage>
        <taxon>Bacteria</taxon>
        <taxon>Pseudomonadati</taxon>
        <taxon>Bacteroidota</taxon>
        <taxon>Cytophagia</taxon>
        <taxon>Cytophagales</taxon>
        <taxon>Spirosomataceae</taxon>
        <taxon>Dyadobacter</taxon>
    </lineage>
</organism>
<name>A0ABQ1YIR8_9BACT</name>
<evidence type="ECO:0000313" key="2">
    <source>
        <dbReference type="Proteomes" id="UP000600214"/>
    </source>
</evidence>
<sequence>MNMTMPMSVFQLKEDEAETVRINRNEVQEIVPDADFRFSLIMLKDGRKYFVCGTLEELDQEFEKPTGSD</sequence>
<gene>
    <name evidence="1" type="ORF">GCM10007423_10940</name>
</gene>
<comment type="caution">
    <text evidence="1">The sequence shown here is derived from an EMBL/GenBank/DDBJ whole genome shotgun (WGS) entry which is preliminary data.</text>
</comment>
<keyword evidence="2" id="KW-1185">Reference proteome</keyword>
<reference evidence="2" key="1">
    <citation type="journal article" date="2019" name="Int. J. Syst. Evol. Microbiol.">
        <title>The Global Catalogue of Microorganisms (GCM) 10K type strain sequencing project: providing services to taxonomists for standard genome sequencing and annotation.</title>
        <authorList>
            <consortium name="The Broad Institute Genomics Platform"/>
            <consortium name="The Broad Institute Genome Sequencing Center for Infectious Disease"/>
            <person name="Wu L."/>
            <person name="Ma J."/>
        </authorList>
    </citation>
    <scope>NUCLEOTIDE SEQUENCE [LARGE SCALE GENOMIC DNA]</scope>
    <source>
        <strain evidence="2">CGMCC 1.15288</strain>
    </source>
</reference>
<dbReference type="Proteomes" id="UP000600214">
    <property type="component" value="Unassembled WGS sequence"/>
</dbReference>
<evidence type="ECO:0000313" key="1">
    <source>
        <dbReference type="EMBL" id="GGH26147.1"/>
    </source>
</evidence>
<proteinExistence type="predicted"/>
<accession>A0ABQ1YIR8</accession>